<accession>A0A8G2FHC1</accession>
<comment type="caution">
    <text evidence="1">The sequence shown here is derived from an EMBL/GenBank/DDBJ whole genome shotgun (WGS) entry which is preliminary data.</text>
</comment>
<gene>
    <name evidence="1" type="ORF">SAMN05660830_01102</name>
</gene>
<dbReference type="Proteomes" id="UP000184001">
    <property type="component" value="Unassembled WGS sequence"/>
</dbReference>
<dbReference type="RefSeq" id="WP_020002217.1">
    <property type="nucleotide sequence ID" value="NZ_CP192217.1"/>
</dbReference>
<evidence type="ECO:0000313" key="2">
    <source>
        <dbReference type="Proteomes" id="UP000184001"/>
    </source>
</evidence>
<organism evidence="1 2">
    <name type="scientific">Halodesulfovibrio aestuarii</name>
    <dbReference type="NCBI Taxonomy" id="126333"/>
    <lineage>
        <taxon>Bacteria</taxon>
        <taxon>Pseudomonadati</taxon>
        <taxon>Thermodesulfobacteriota</taxon>
        <taxon>Desulfovibrionia</taxon>
        <taxon>Desulfovibrionales</taxon>
        <taxon>Desulfovibrionaceae</taxon>
        <taxon>Halodesulfovibrio</taxon>
    </lineage>
</organism>
<dbReference type="Pfam" id="PF10109">
    <property type="entry name" value="Phage_TAC_7"/>
    <property type="match status" value="1"/>
</dbReference>
<protein>
    <submittedName>
        <fullName evidence="1">Phage tail assembly chaperone protein, E, or 41 or 14</fullName>
    </submittedName>
</protein>
<evidence type="ECO:0000313" key="1">
    <source>
        <dbReference type="EMBL" id="SHI82002.1"/>
    </source>
</evidence>
<proteinExistence type="predicted"/>
<dbReference type="InterPro" id="IPR019289">
    <property type="entry name" value="Phage_tail_E/E"/>
</dbReference>
<reference evidence="1 2" key="1">
    <citation type="submission" date="2016-11" db="EMBL/GenBank/DDBJ databases">
        <authorList>
            <person name="Varghese N."/>
            <person name="Submissions S."/>
        </authorList>
    </citation>
    <scope>NUCLEOTIDE SEQUENCE [LARGE SCALE GENOMIC DNA]</scope>
    <source>
        <strain evidence="1 2">DSM 17919</strain>
    </source>
</reference>
<sequence length="81" mass="9267">MRTEQIKLKYPVTVAGHEYKELTVRSAKVRDQIIAQKSASDNADVELVLFSNLCEVSRDVIEELEVADYYQLQQAYQGFLA</sequence>
<name>A0A8G2FHC1_9BACT</name>
<dbReference type="AlphaFoldDB" id="A0A8G2FHC1"/>
<dbReference type="EMBL" id="FQZR01000002">
    <property type="protein sequence ID" value="SHI82002.1"/>
    <property type="molecule type" value="Genomic_DNA"/>
</dbReference>